<feature type="transmembrane region" description="Helical" evidence="1">
    <location>
        <begin position="106"/>
        <end position="124"/>
    </location>
</feature>
<feature type="transmembrane region" description="Helical" evidence="1">
    <location>
        <begin position="53"/>
        <end position="73"/>
    </location>
</feature>
<keyword evidence="1" id="KW-0812">Transmembrane</keyword>
<evidence type="ECO:0000313" key="3">
    <source>
        <dbReference type="Proteomes" id="UP000613582"/>
    </source>
</evidence>
<keyword evidence="3" id="KW-1185">Reference proteome</keyword>
<gene>
    <name evidence="2" type="ORF">GCM10011342_09320</name>
</gene>
<keyword evidence="1" id="KW-0472">Membrane</keyword>
<dbReference type="AlphaFoldDB" id="A0A8J2V2F8"/>
<evidence type="ECO:0000313" key="2">
    <source>
        <dbReference type="EMBL" id="GGD02437.1"/>
    </source>
</evidence>
<reference evidence="2" key="2">
    <citation type="submission" date="2020-09" db="EMBL/GenBank/DDBJ databases">
        <authorList>
            <person name="Sun Q."/>
            <person name="Zhou Y."/>
        </authorList>
    </citation>
    <scope>NUCLEOTIDE SEQUENCE</scope>
    <source>
        <strain evidence="2">CGMCC 1.12921</strain>
    </source>
</reference>
<evidence type="ECO:0000256" key="1">
    <source>
        <dbReference type="SAM" id="Phobius"/>
    </source>
</evidence>
<reference evidence="2" key="1">
    <citation type="journal article" date="2014" name="Int. J. Syst. Evol. Microbiol.">
        <title>Complete genome sequence of Corynebacterium casei LMG S-19264T (=DSM 44701T), isolated from a smear-ripened cheese.</title>
        <authorList>
            <consortium name="US DOE Joint Genome Institute (JGI-PGF)"/>
            <person name="Walter F."/>
            <person name="Albersmeier A."/>
            <person name="Kalinowski J."/>
            <person name="Ruckert C."/>
        </authorList>
    </citation>
    <scope>NUCLEOTIDE SEQUENCE</scope>
    <source>
        <strain evidence="2">CGMCC 1.12921</strain>
    </source>
</reference>
<protein>
    <recommendedName>
        <fullName evidence="4">DUF4345 domain-containing protein</fullName>
    </recommendedName>
</protein>
<feature type="transmembrane region" description="Helical" evidence="1">
    <location>
        <begin position="12"/>
        <end position="33"/>
    </location>
</feature>
<keyword evidence="1" id="KW-1133">Transmembrane helix</keyword>
<name>A0A8J2V2F8_9PROT</name>
<dbReference type="Proteomes" id="UP000613582">
    <property type="component" value="Unassembled WGS sequence"/>
</dbReference>
<comment type="caution">
    <text evidence="2">The sequence shown here is derived from an EMBL/GenBank/DDBJ whole genome shotgun (WGS) entry which is preliminary data.</text>
</comment>
<sequence length="131" mass="14478">MKQVNPVMVSLLRVVIGLPALAFIFLGLSWWMVPEFASFQLRMELLQGSGRTTQIADLASFFLTIGSCMLIGLLTRRPVWFFPAILLLGFAVLGRCIAWGFHGADLTLDMIIVELVVIALLLVASRSLNRA</sequence>
<accession>A0A8J2V2F8</accession>
<dbReference type="RefSeq" id="WP_206711346.1">
    <property type="nucleotide sequence ID" value="NZ_BMGH01000001.1"/>
</dbReference>
<evidence type="ECO:0008006" key="4">
    <source>
        <dbReference type="Google" id="ProtNLM"/>
    </source>
</evidence>
<organism evidence="2 3">
    <name type="scientific">Aquisalinus flavus</name>
    <dbReference type="NCBI Taxonomy" id="1526572"/>
    <lineage>
        <taxon>Bacteria</taxon>
        <taxon>Pseudomonadati</taxon>
        <taxon>Pseudomonadota</taxon>
        <taxon>Alphaproteobacteria</taxon>
        <taxon>Parvularculales</taxon>
        <taxon>Parvularculaceae</taxon>
        <taxon>Aquisalinus</taxon>
    </lineage>
</organism>
<dbReference type="EMBL" id="BMGH01000001">
    <property type="protein sequence ID" value="GGD02437.1"/>
    <property type="molecule type" value="Genomic_DNA"/>
</dbReference>
<feature type="transmembrane region" description="Helical" evidence="1">
    <location>
        <begin position="80"/>
        <end position="100"/>
    </location>
</feature>
<proteinExistence type="predicted"/>